<dbReference type="EMBL" id="PP511791">
    <property type="protein sequence ID" value="XCD07485.1"/>
    <property type="molecule type" value="Genomic_DNA"/>
</dbReference>
<organism evidence="1">
    <name type="scientific">Dulem virus 39</name>
    <dbReference type="NCBI Taxonomy" id="3145757"/>
    <lineage>
        <taxon>Viruses</taxon>
        <taxon>Duplodnaviria</taxon>
        <taxon>Heunggongvirae</taxon>
        <taxon>Uroviricota</taxon>
        <taxon>Caudoviricetes</taxon>
    </lineage>
</organism>
<evidence type="ECO:0000313" key="1">
    <source>
        <dbReference type="EMBL" id="XCD07485.1"/>
    </source>
</evidence>
<sequence>MIRIENDCCGCAVSAYPCLGDSCPLRHSKHYYCDDCGDEVETLYRFEGEELCIDCIEKRLERVE</sequence>
<reference evidence="1" key="1">
    <citation type="submission" date="2024-03" db="EMBL/GenBank/DDBJ databases">
        <title>Diverse circular DNA viruses in blood, oral, and fecal samples of captive lemurs.</title>
        <authorList>
            <person name="Paietta E.N."/>
            <person name="Kraberger S."/>
            <person name="Lund M.C."/>
            <person name="Custer J.M."/>
            <person name="Vargas K.M."/>
            <person name="Ehmke E.E."/>
            <person name="Yoder A.D."/>
            <person name="Varsani A."/>
        </authorList>
    </citation>
    <scope>NUCLEOTIDE SEQUENCE</scope>
    <source>
        <strain evidence="1">Duke_28FS_1</strain>
    </source>
</reference>
<name>A0AAU8B7J0_9CAUD</name>
<protein>
    <submittedName>
        <fullName evidence="1">Uncharacterized protein</fullName>
    </submittedName>
</protein>
<proteinExistence type="predicted"/>
<accession>A0AAU8B7J0</accession>